<sequence>MTVQERATGENSSSRAFPWESNGLTFRTRGELEQLVERFVTSGSPRHLAAARTLVNEAVANYKLTTDQYNDLKQRLHF</sequence>
<protein>
    <submittedName>
        <fullName evidence="2">Uncharacterized protein</fullName>
    </submittedName>
</protein>
<dbReference type="RefSeq" id="WP_247286741.1">
    <property type="nucleotide sequence ID" value="NZ_JAKNRW010000001.1"/>
</dbReference>
<name>A0ABT0ETD3_9PSED</name>
<gene>
    <name evidence="2" type="ORF">L9059_02125</name>
</gene>
<comment type="caution">
    <text evidence="2">The sequence shown here is derived from an EMBL/GenBank/DDBJ whole genome shotgun (WGS) entry which is preliminary data.</text>
</comment>
<dbReference type="Proteomes" id="UP001299876">
    <property type="component" value="Unassembled WGS sequence"/>
</dbReference>
<accession>A0ABT0ETD3</accession>
<proteinExistence type="predicted"/>
<dbReference type="EMBL" id="JAKNRW010000001">
    <property type="protein sequence ID" value="MCK1789003.1"/>
    <property type="molecule type" value="Genomic_DNA"/>
</dbReference>
<feature type="compositionally biased region" description="Polar residues" evidence="1">
    <location>
        <begin position="1"/>
        <end position="15"/>
    </location>
</feature>
<feature type="region of interest" description="Disordered" evidence="1">
    <location>
        <begin position="1"/>
        <end position="20"/>
    </location>
</feature>
<reference evidence="2 3" key="1">
    <citation type="submission" date="2022-02" db="EMBL/GenBank/DDBJ databases">
        <title>Comparative genomics of the first Antarctic Pseudomonas spp. capable of biotransforming 2,4,6-Trinitrotoluene.</title>
        <authorList>
            <person name="Cabrera M.A."/>
            <person name="Marquez S.L."/>
            <person name="Perez-Donoso J.M."/>
        </authorList>
    </citation>
    <scope>NUCLEOTIDE SEQUENCE [LARGE SCALE GENOMIC DNA]</scope>
    <source>
        <strain evidence="2 3">TNT19</strain>
    </source>
</reference>
<evidence type="ECO:0000313" key="2">
    <source>
        <dbReference type="EMBL" id="MCK1789003.1"/>
    </source>
</evidence>
<evidence type="ECO:0000256" key="1">
    <source>
        <dbReference type="SAM" id="MobiDB-lite"/>
    </source>
</evidence>
<keyword evidence="3" id="KW-1185">Reference proteome</keyword>
<organism evidence="2 3">
    <name type="scientific">Pseudomonas violetae</name>
    <dbReference type="NCBI Taxonomy" id="2915813"/>
    <lineage>
        <taxon>Bacteria</taxon>
        <taxon>Pseudomonadati</taxon>
        <taxon>Pseudomonadota</taxon>
        <taxon>Gammaproteobacteria</taxon>
        <taxon>Pseudomonadales</taxon>
        <taxon>Pseudomonadaceae</taxon>
        <taxon>Pseudomonas</taxon>
    </lineage>
</organism>
<evidence type="ECO:0000313" key="3">
    <source>
        <dbReference type="Proteomes" id="UP001299876"/>
    </source>
</evidence>